<feature type="compositionally biased region" description="Basic residues" evidence="1">
    <location>
        <begin position="102"/>
        <end position="113"/>
    </location>
</feature>
<protein>
    <submittedName>
        <fullName evidence="2">Uncharacterized protein</fullName>
    </submittedName>
</protein>
<dbReference type="EMBL" id="OX459952">
    <property type="protein sequence ID" value="CAI9158226.1"/>
    <property type="molecule type" value="Genomic_DNA"/>
</dbReference>
<name>A0ABN8YCH4_RANTA</name>
<gene>
    <name evidence="2" type="ORF">MRATA1EN1_LOCUS7188</name>
</gene>
<proteinExistence type="predicted"/>
<feature type="region of interest" description="Disordered" evidence="1">
    <location>
        <begin position="60"/>
        <end position="137"/>
    </location>
</feature>
<keyword evidence="3" id="KW-1185">Reference proteome</keyword>
<evidence type="ECO:0000256" key="1">
    <source>
        <dbReference type="SAM" id="MobiDB-lite"/>
    </source>
</evidence>
<evidence type="ECO:0000313" key="2">
    <source>
        <dbReference type="EMBL" id="CAI9158226.1"/>
    </source>
</evidence>
<accession>A0ABN8YCH4</accession>
<organism evidence="2 3">
    <name type="scientific">Rangifer tarandus platyrhynchus</name>
    <name type="common">Svalbard reindeer</name>
    <dbReference type="NCBI Taxonomy" id="3082113"/>
    <lineage>
        <taxon>Eukaryota</taxon>
        <taxon>Metazoa</taxon>
        <taxon>Chordata</taxon>
        <taxon>Craniata</taxon>
        <taxon>Vertebrata</taxon>
        <taxon>Euteleostomi</taxon>
        <taxon>Mammalia</taxon>
        <taxon>Eutheria</taxon>
        <taxon>Laurasiatheria</taxon>
        <taxon>Artiodactyla</taxon>
        <taxon>Ruminantia</taxon>
        <taxon>Pecora</taxon>
        <taxon>Cervidae</taxon>
        <taxon>Odocoileinae</taxon>
        <taxon>Rangifer</taxon>
    </lineage>
</organism>
<evidence type="ECO:0000313" key="3">
    <source>
        <dbReference type="Proteomes" id="UP001176941"/>
    </source>
</evidence>
<dbReference type="Proteomes" id="UP001176941">
    <property type="component" value="Chromosome 16"/>
</dbReference>
<reference evidence="2" key="1">
    <citation type="submission" date="2023-04" db="EMBL/GenBank/DDBJ databases">
        <authorList>
            <consortium name="ELIXIR-Norway"/>
        </authorList>
    </citation>
    <scope>NUCLEOTIDE SEQUENCE [LARGE SCALE GENOMIC DNA]</scope>
</reference>
<sequence>MGLPQRPGPPAQLERLLQASDPGRSGARDALALAPRSVHNNPHLVLVVVAATGQAGAVPVFHGRYRRPPPPTPPPQPSPSQSELAPSRRPSSRCPQASPRRSWCRAKARRRRSLAAAQPGGTLGGVTLGKSPGFGVI</sequence>
<feature type="compositionally biased region" description="Pro residues" evidence="1">
    <location>
        <begin position="68"/>
        <end position="78"/>
    </location>
</feature>